<dbReference type="AlphaFoldDB" id="A0A183FGY9"/>
<dbReference type="GO" id="GO:0007034">
    <property type="term" value="P:vacuolar transport"/>
    <property type="evidence" value="ECO:0007669"/>
    <property type="project" value="InterPro"/>
</dbReference>
<accession>A0A183FGY9</accession>
<organism evidence="3 4">
    <name type="scientific">Heligmosomoides polygyrus</name>
    <name type="common">Parasitic roundworm</name>
    <dbReference type="NCBI Taxonomy" id="6339"/>
    <lineage>
        <taxon>Eukaryota</taxon>
        <taxon>Metazoa</taxon>
        <taxon>Ecdysozoa</taxon>
        <taxon>Nematoda</taxon>
        <taxon>Chromadorea</taxon>
        <taxon>Rhabditida</taxon>
        <taxon>Rhabditina</taxon>
        <taxon>Rhabditomorpha</taxon>
        <taxon>Strongyloidea</taxon>
        <taxon>Heligmosomidae</taxon>
        <taxon>Heligmosomoides</taxon>
    </lineage>
</organism>
<dbReference type="WBParaSite" id="HPBE_0000598001-mRNA-1">
    <property type="protein sequence ID" value="HPBE_0000598001-mRNA-1"/>
    <property type="gene ID" value="HPBE_0000598001"/>
</dbReference>
<protein>
    <submittedName>
        <fullName evidence="4">Charged multivesicular body protein 2a</fullName>
    </submittedName>
</protein>
<evidence type="ECO:0000313" key="3">
    <source>
        <dbReference type="Proteomes" id="UP000050761"/>
    </source>
</evidence>
<sequence length="97" mass="11128">MSKAQINSVIMCMQEQLATMRMAGSMQKSTQVLQSMQNLVEVPEIMKSMREMSQETMKLGSIDEVIEETMDSMEPADLEVLNFCYVNTLKRKVANQW</sequence>
<keyword evidence="3" id="KW-1185">Reference proteome</keyword>
<dbReference type="OrthoDB" id="2329734at2759"/>
<gene>
    <name evidence="2" type="ORF">HPBE_LOCUS5981</name>
</gene>
<dbReference type="Gene3D" id="6.10.140.1230">
    <property type="match status" value="1"/>
</dbReference>
<evidence type="ECO:0000313" key="2">
    <source>
        <dbReference type="EMBL" id="VDO66493.1"/>
    </source>
</evidence>
<proteinExistence type="inferred from homology"/>
<dbReference type="Proteomes" id="UP000050761">
    <property type="component" value="Unassembled WGS sequence"/>
</dbReference>
<dbReference type="PANTHER" id="PTHR10476">
    <property type="entry name" value="CHARGED MULTIVESICULAR BODY PROTEIN"/>
    <property type="match status" value="1"/>
</dbReference>
<reference evidence="2 3" key="1">
    <citation type="submission" date="2018-11" db="EMBL/GenBank/DDBJ databases">
        <authorList>
            <consortium name="Pathogen Informatics"/>
        </authorList>
    </citation>
    <scope>NUCLEOTIDE SEQUENCE [LARGE SCALE GENOMIC DNA]</scope>
</reference>
<reference evidence="4" key="2">
    <citation type="submission" date="2019-09" db="UniProtKB">
        <authorList>
            <consortium name="WormBaseParasite"/>
        </authorList>
    </citation>
    <scope>IDENTIFICATION</scope>
</reference>
<evidence type="ECO:0000313" key="4">
    <source>
        <dbReference type="WBParaSite" id="HPBE_0000598001-mRNA-1"/>
    </source>
</evidence>
<name>A0A183FGY9_HELPZ</name>
<comment type="similarity">
    <text evidence="1">Belongs to the SNF7 family.</text>
</comment>
<dbReference type="EMBL" id="UZAH01025574">
    <property type="protein sequence ID" value="VDO66493.1"/>
    <property type="molecule type" value="Genomic_DNA"/>
</dbReference>
<dbReference type="Pfam" id="PF03357">
    <property type="entry name" value="Snf7"/>
    <property type="match status" value="1"/>
</dbReference>
<evidence type="ECO:0000256" key="1">
    <source>
        <dbReference type="ARBA" id="ARBA00006190"/>
    </source>
</evidence>
<accession>A0A3P7YNZ6</accession>
<dbReference type="InterPro" id="IPR005024">
    <property type="entry name" value="Snf7_fam"/>
</dbReference>